<comment type="caution">
    <text evidence="5">The sequence shown here is derived from an EMBL/GenBank/DDBJ whole genome shotgun (WGS) entry which is preliminary data.</text>
</comment>
<evidence type="ECO:0000313" key="6">
    <source>
        <dbReference type="Proteomes" id="UP000298285"/>
    </source>
</evidence>
<evidence type="ECO:0000313" key="5">
    <source>
        <dbReference type="EMBL" id="TFU89344.1"/>
    </source>
</evidence>
<protein>
    <submittedName>
        <fullName evidence="5">Tetratricopeptide repeat protein</fullName>
    </submittedName>
</protein>
<keyword evidence="3" id="KW-1133">Transmembrane helix</keyword>
<dbReference type="Proteomes" id="UP000298285">
    <property type="component" value="Unassembled WGS sequence"/>
</dbReference>
<dbReference type="SUPFAM" id="SSF48452">
    <property type="entry name" value="TPR-like"/>
    <property type="match status" value="1"/>
</dbReference>
<feature type="domain" description="HTH luxR-type" evidence="4">
    <location>
        <begin position="522"/>
        <end position="549"/>
    </location>
</feature>
<dbReference type="InterPro" id="IPR019734">
    <property type="entry name" value="TPR_rpt"/>
</dbReference>
<keyword evidence="2" id="KW-0175">Coiled coil</keyword>
<dbReference type="Gene3D" id="1.25.40.10">
    <property type="entry name" value="Tetratricopeptide repeat domain"/>
    <property type="match status" value="1"/>
</dbReference>
<dbReference type="GO" id="GO:0003677">
    <property type="term" value="F:DNA binding"/>
    <property type="evidence" value="ECO:0007669"/>
    <property type="project" value="InterPro"/>
</dbReference>
<proteinExistence type="predicted"/>
<dbReference type="InterPro" id="IPR011990">
    <property type="entry name" value="TPR-like_helical_dom_sf"/>
</dbReference>
<dbReference type="RefSeq" id="WP_135105643.1">
    <property type="nucleotide sequence ID" value="NZ_JADGKW010000003.1"/>
</dbReference>
<name>A0A4Y9INL7_9BACT</name>
<feature type="coiled-coil region" evidence="2">
    <location>
        <begin position="397"/>
        <end position="431"/>
    </location>
</feature>
<dbReference type="InterPro" id="IPR016032">
    <property type="entry name" value="Sig_transdc_resp-reg_C-effctor"/>
</dbReference>
<dbReference type="Pfam" id="PF13181">
    <property type="entry name" value="TPR_8"/>
    <property type="match status" value="1"/>
</dbReference>
<feature type="transmembrane region" description="Helical" evidence="3">
    <location>
        <begin position="368"/>
        <end position="388"/>
    </location>
</feature>
<dbReference type="EMBL" id="SPPK01000003">
    <property type="protein sequence ID" value="TFU89344.1"/>
    <property type="molecule type" value="Genomic_DNA"/>
</dbReference>
<keyword evidence="3" id="KW-0812">Transmembrane</keyword>
<dbReference type="SUPFAM" id="SSF46894">
    <property type="entry name" value="C-terminal effector domain of the bipartite response regulators"/>
    <property type="match status" value="1"/>
</dbReference>
<dbReference type="SMART" id="SM00028">
    <property type="entry name" value="TPR"/>
    <property type="match status" value="3"/>
</dbReference>
<dbReference type="OrthoDB" id="693260at2"/>
<dbReference type="PROSITE" id="PS50005">
    <property type="entry name" value="TPR"/>
    <property type="match status" value="1"/>
</dbReference>
<keyword evidence="3" id="KW-0472">Membrane</keyword>
<evidence type="ECO:0000259" key="4">
    <source>
        <dbReference type="PROSITE" id="PS00622"/>
    </source>
</evidence>
<dbReference type="PROSITE" id="PS00622">
    <property type="entry name" value="HTH_LUXR_1"/>
    <property type="match status" value="1"/>
</dbReference>
<keyword evidence="1" id="KW-0802">TPR repeat</keyword>
<dbReference type="InterPro" id="IPR000792">
    <property type="entry name" value="Tscrpt_reg_LuxR_C"/>
</dbReference>
<reference evidence="5 6" key="1">
    <citation type="submission" date="2019-03" db="EMBL/GenBank/DDBJ databases">
        <title>Diversity of the mouse oral microbiome.</title>
        <authorList>
            <person name="Joseph S."/>
            <person name="Aduse-Opoku J."/>
            <person name="Curtis M."/>
            <person name="Wade W."/>
            <person name="Hashim A."/>
        </authorList>
    </citation>
    <scope>NUCLEOTIDE SEQUENCE [LARGE SCALE GENOMIC DNA]</scope>
    <source>
        <strain evidence="5 6">P11</strain>
    </source>
</reference>
<gene>
    <name evidence="5" type="ORF">E4T88_11690</name>
</gene>
<sequence>MKPLRFIPILAILLISCNIELTPDSKLLELSEQLIETYPDSALIFLNSIQFEEKFSDSQHAKYHLLKIKAKDKCYEDISSDTIIFKVKQYYISKNDKENIAQSFLYSGLVLLEQGDNKKAMLEFLEAERYISGVDRQDCLRGLIQSSIAELFYQELLLDEAIKRFKTAAFHFSKSNHYTNEAITYNQLGLCFLMKESQNDSASFYLQKGLEIADASNDLKLKEGFRQNLGLLYRENGKPDKAIEFFKDALNYTEDNVITAKIYYNIAKTYLSENNIDSTQYFINMARILPQSETDYHTKKYLNELESKILKSKGDYKQALSLNEEYLSFMEEEYLMNENKAILDIEKKYNYELIKNKHNNLLIKNQRVIIIFLALFILSIIMGISYYIKLSLNKKALEEADQKIIAFTDMVESYKQRVESFKQKNESFKQQEETFKSVLFRHFNILKKAALLEGYIRQRDREDGAKILKKFNEIIYGKEKLDWNILYDAMNKLHNGFLDSLYKTFPELDDEEFKICCLIYNDFSNTEISIICGLSNRSITARRSSIRKKIGVDDYGNINEFLKKSVEY</sequence>
<organism evidence="5 6">
    <name type="scientific">Dysgonomonas mossii</name>
    <dbReference type="NCBI Taxonomy" id="163665"/>
    <lineage>
        <taxon>Bacteria</taxon>
        <taxon>Pseudomonadati</taxon>
        <taxon>Bacteroidota</taxon>
        <taxon>Bacteroidia</taxon>
        <taxon>Bacteroidales</taxon>
        <taxon>Dysgonomonadaceae</taxon>
        <taxon>Dysgonomonas</taxon>
    </lineage>
</organism>
<dbReference type="GO" id="GO:0006355">
    <property type="term" value="P:regulation of DNA-templated transcription"/>
    <property type="evidence" value="ECO:0007669"/>
    <property type="project" value="InterPro"/>
</dbReference>
<evidence type="ECO:0000256" key="1">
    <source>
        <dbReference type="PROSITE-ProRule" id="PRU00339"/>
    </source>
</evidence>
<dbReference type="AlphaFoldDB" id="A0A4Y9INL7"/>
<evidence type="ECO:0000256" key="2">
    <source>
        <dbReference type="SAM" id="Coils"/>
    </source>
</evidence>
<evidence type="ECO:0000256" key="3">
    <source>
        <dbReference type="SAM" id="Phobius"/>
    </source>
</evidence>
<feature type="repeat" description="TPR" evidence="1">
    <location>
        <begin position="223"/>
        <end position="256"/>
    </location>
</feature>
<dbReference type="PROSITE" id="PS51257">
    <property type="entry name" value="PROKAR_LIPOPROTEIN"/>
    <property type="match status" value="1"/>
</dbReference>
<accession>A0A4Y9INL7</accession>